<dbReference type="EMBL" id="PDSH01000013">
    <property type="protein sequence ID" value="PIE25043.1"/>
    <property type="molecule type" value="Genomic_DNA"/>
</dbReference>
<comment type="caution">
    <text evidence="1">The sequence shown here is derived from an EMBL/GenBank/DDBJ whole genome shotgun (WGS) entry which is preliminary data.</text>
</comment>
<dbReference type="STRING" id="207954.MED92_03253"/>
<evidence type="ECO:0000313" key="2">
    <source>
        <dbReference type="Proteomes" id="UP000243469"/>
    </source>
</evidence>
<dbReference type="InterPro" id="IPR021732">
    <property type="entry name" value="DUF3301"/>
</dbReference>
<protein>
    <recommendedName>
        <fullName evidence="3">DUF3301 domain-containing protein</fullName>
    </recommendedName>
</protein>
<reference evidence="1 2" key="1">
    <citation type="submission" date="2017-10" db="EMBL/GenBank/DDBJ databases">
        <title>Novel microbial diversity and functional potential in the marine mammal oral microbiome.</title>
        <authorList>
            <person name="Dudek N.K."/>
            <person name="Sun C.L."/>
            <person name="Burstein D."/>
            <person name="Kantor R.S."/>
            <person name="Aliaga Goltsman D.S."/>
            <person name="Bik E.M."/>
            <person name="Thomas B.C."/>
            <person name="Banfield J.F."/>
            <person name="Relman D.A."/>
        </authorList>
    </citation>
    <scope>NUCLEOTIDE SEQUENCE [LARGE SCALE GENOMIC DNA]</scope>
    <source>
        <strain evidence="1">DOLJORAL78_47_21</strain>
    </source>
</reference>
<sequence length="106" mass="12690">MYIDLEALFVVTLLIFLCYHWWQSQKVKEVALNYTRRQCKALGLQLLDDNINLRGFWLRRDKNGQVRVWRSFNFEFSSTGDERYSGNIITLGRNVTDLHLQPHRLE</sequence>
<proteinExistence type="predicted"/>
<dbReference type="Pfam" id="PF11743">
    <property type="entry name" value="DUF3301"/>
    <property type="match status" value="1"/>
</dbReference>
<organism evidence="1 2">
    <name type="scientific">Neptuniibacter caesariensis</name>
    <dbReference type="NCBI Taxonomy" id="207954"/>
    <lineage>
        <taxon>Bacteria</taxon>
        <taxon>Pseudomonadati</taxon>
        <taxon>Pseudomonadota</taxon>
        <taxon>Gammaproteobacteria</taxon>
        <taxon>Oceanospirillales</taxon>
        <taxon>Oceanospirillaceae</taxon>
        <taxon>Neptuniibacter</taxon>
    </lineage>
</organism>
<evidence type="ECO:0000313" key="1">
    <source>
        <dbReference type="EMBL" id="PIE25043.1"/>
    </source>
</evidence>
<name>A0A2G6JNQ7_NEPCE</name>
<accession>A0A2G6JNQ7</accession>
<dbReference type="Proteomes" id="UP000243469">
    <property type="component" value="Unassembled WGS sequence"/>
</dbReference>
<dbReference type="AlphaFoldDB" id="A0A2G6JNQ7"/>
<gene>
    <name evidence="1" type="ORF">CSA60_01675</name>
</gene>
<evidence type="ECO:0008006" key="3">
    <source>
        <dbReference type="Google" id="ProtNLM"/>
    </source>
</evidence>